<dbReference type="AlphaFoldDB" id="A0A0E9PJ91"/>
<sequence>MCIALHPCREVLLVFCDFTL</sequence>
<reference evidence="1" key="2">
    <citation type="journal article" date="2015" name="Fish Shellfish Immunol.">
        <title>Early steps in the European eel (Anguilla anguilla)-Vibrio vulnificus interaction in the gills: Role of the RtxA13 toxin.</title>
        <authorList>
            <person name="Callol A."/>
            <person name="Pajuelo D."/>
            <person name="Ebbesson L."/>
            <person name="Teles M."/>
            <person name="MacKenzie S."/>
            <person name="Amaro C."/>
        </authorList>
    </citation>
    <scope>NUCLEOTIDE SEQUENCE</scope>
</reference>
<name>A0A0E9PJ91_ANGAN</name>
<proteinExistence type="predicted"/>
<dbReference type="EMBL" id="GBXM01103891">
    <property type="protein sequence ID" value="JAH04686.1"/>
    <property type="molecule type" value="Transcribed_RNA"/>
</dbReference>
<evidence type="ECO:0000313" key="1">
    <source>
        <dbReference type="EMBL" id="JAH04686.1"/>
    </source>
</evidence>
<accession>A0A0E9PJ91</accession>
<reference evidence="1" key="1">
    <citation type="submission" date="2014-11" db="EMBL/GenBank/DDBJ databases">
        <authorList>
            <person name="Amaro Gonzalez C."/>
        </authorList>
    </citation>
    <scope>NUCLEOTIDE SEQUENCE</scope>
</reference>
<organism evidence="1">
    <name type="scientific">Anguilla anguilla</name>
    <name type="common">European freshwater eel</name>
    <name type="synonym">Muraena anguilla</name>
    <dbReference type="NCBI Taxonomy" id="7936"/>
    <lineage>
        <taxon>Eukaryota</taxon>
        <taxon>Metazoa</taxon>
        <taxon>Chordata</taxon>
        <taxon>Craniata</taxon>
        <taxon>Vertebrata</taxon>
        <taxon>Euteleostomi</taxon>
        <taxon>Actinopterygii</taxon>
        <taxon>Neopterygii</taxon>
        <taxon>Teleostei</taxon>
        <taxon>Anguilliformes</taxon>
        <taxon>Anguillidae</taxon>
        <taxon>Anguilla</taxon>
    </lineage>
</organism>
<protein>
    <submittedName>
        <fullName evidence="1">Uncharacterized protein</fullName>
    </submittedName>
</protein>